<keyword evidence="1" id="KW-0560">Oxidoreductase</keyword>
<dbReference type="InterPro" id="IPR011032">
    <property type="entry name" value="GroES-like_sf"/>
</dbReference>
<dbReference type="AlphaFoldDB" id="A0A3B0YQX1"/>
<dbReference type="Gene3D" id="3.90.180.10">
    <property type="entry name" value="Medium-chain alcohol dehydrogenases, catalytic domain"/>
    <property type="match status" value="1"/>
</dbReference>
<reference evidence="1" key="1">
    <citation type="submission" date="2018-06" db="EMBL/GenBank/DDBJ databases">
        <authorList>
            <person name="Zhirakovskaya E."/>
        </authorList>
    </citation>
    <scope>NUCLEOTIDE SEQUENCE</scope>
</reference>
<protein>
    <submittedName>
        <fullName evidence="1">Quinone oxidoreductase</fullName>
        <ecNumber evidence="1">1.6.5.5</ecNumber>
    </submittedName>
</protein>
<proteinExistence type="predicted"/>
<accession>A0A3B0YQX1</accession>
<sequence length="70" mass="7824">MNSLTSKVVRFHKTGDASVLKIENLPVSEPSENELRIKVEAIGINRAEVMFRNGAYLETPQLKSTRVGPR</sequence>
<name>A0A3B0YQX1_9ZZZZ</name>
<evidence type="ECO:0000313" key="1">
    <source>
        <dbReference type="EMBL" id="VAW71274.1"/>
    </source>
</evidence>
<gene>
    <name evidence="1" type="ORF">MNBD_GAMMA10-837</name>
</gene>
<dbReference type="SUPFAM" id="SSF50129">
    <property type="entry name" value="GroES-like"/>
    <property type="match status" value="1"/>
</dbReference>
<organism evidence="1">
    <name type="scientific">hydrothermal vent metagenome</name>
    <dbReference type="NCBI Taxonomy" id="652676"/>
    <lineage>
        <taxon>unclassified sequences</taxon>
        <taxon>metagenomes</taxon>
        <taxon>ecological metagenomes</taxon>
    </lineage>
</organism>
<dbReference type="EMBL" id="UOFJ01000585">
    <property type="protein sequence ID" value="VAW71274.1"/>
    <property type="molecule type" value="Genomic_DNA"/>
</dbReference>
<dbReference type="GO" id="GO:0003960">
    <property type="term" value="F:quinone reductase (NADPH) activity"/>
    <property type="evidence" value="ECO:0007669"/>
    <property type="project" value="UniProtKB-EC"/>
</dbReference>
<dbReference type="EC" id="1.6.5.5" evidence="1"/>